<dbReference type="Proteomes" id="UP001642484">
    <property type="component" value="Unassembled WGS sequence"/>
</dbReference>
<evidence type="ECO:0008006" key="8">
    <source>
        <dbReference type="Google" id="ProtNLM"/>
    </source>
</evidence>
<evidence type="ECO:0000259" key="4">
    <source>
        <dbReference type="PROSITE" id="PS50191"/>
    </source>
</evidence>
<evidence type="ECO:0000256" key="2">
    <source>
        <dbReference type="SAM" id="MobiDB-lite"/>
    </source>
</evidence>
<dbReference type="CDD" id="cd00170">
    <property type="entry name" value="SEC14"/>
    <property type="match status" value="1"/>
</dbReference>
<feature type="region of interest" description="Disordered" evidence="2">
    <location>
        <begin position="842"/>
        <end position="878"/>
    </location>
</feature>
<dbReference type="SMART" id="SM00516">
    <property type="entry name" value="SEC14"/>
    <property type="match status" value="1"/>
</dbReference>
<comment type="caution">
    <text evidence="6">The sequence shown here is derived from an EMBL/GenBank/DDBJ whole genome shotgun (WGS) entry which is preliminary data.</text>
</comment>
<dbReference type="Pfam" id="PF00650">
    <property type="entry name" value="CRAL_TRIO"/>
    <property type="match status" value="1"/>
</dbReference>
<feature type="domain" description="SAP" evidence="5">
    <location>
        <begin position="784"/>
        <end position="818"/>
    </location>
</feature>
<feature type="region of interest" description="Disordered" evidence="2">
    <location>
        <begin position="34"/>
        <end position="71"/>
    </location>
</feature>
<keyword evidence="1" id="KW-0175">Coiled coil</keyword>
<feature type="region of interest" description="Disordered" evidence="2">
    <location>
        <begin position="2853"/>
        <end position="2876"/>
    </location>
</feature>
<dbReference type="SMART" id="SM00513">
    <property type="entry name" value="SAP"/>
    <property type="match status" value="1"/>
</dbReference>
<dbReference type="Gene3D" id="3.40.525.10">
    <property type="entry name" value="CRAL-TRIO lipid binding domain"/>
    <property type="match status" value="2"/>
</dbReference>
<feature type="domain" description="CRAL-TRIO" evidence="4">
    <location>
        <begin position="2698"/>
        <end position="2859"/>
    </location>
</feature>
<dbReference type="PROSITE" id="PS50191">
    <property type="entry name" value="CRAL_TRIO"/>
    <property type="match status" value="1"/>
</dbReference>
<feature type="compositionally biased region" description="Low complexity" evidence="2">
    <location>
        <begin position="857"/>
        <end position="870"/>
    </location>
</feature>
<dbReference type="SUPFAM" id="SSF46938">
    <property type="entry name" value="CRAL/TRIO N-terminal domain"/>
    <property type="match status" value="1"/>
</dbReference>
<dbReference type="InterPro" id="IPR003034">
    <property type="entry name" value="SAP_dom"/>
</dbReference>
<reference evidence="6 7" key="1">
    <citation type="submission" date="2024-02" db="EMBL/GenBank/DDBJ databases">
        <authorList>
            <person name="Chen Y."/>
            <person name="Shah S."/>
            <person name="Dougan E. K."/>
            <person name="Thang M."/>
            <person name="Chan C."/>
        </authorList>
    </citation>
    <scope>NUCLEOTIDE SEQUENCE [LARGE SCALE GENOMIC DNA]</scope>
</reference>
<dbReference type="InterPro" id="IPR036273">
    <property type="entry name" value="CRAL/TRIO_N_dom_sf"/>
</dbReference>
<dbReference type="InterPro" id="IPR013103">
    <property type="entry name" value="RVT_2"/>
</dbReference>
<dbReference type="InterPro" id="IPR051064">
    <property type="entry name" value="SEC14/CRAL-TRIO_domain"/>
</dbReference>
<feature type="compositionally biased region" description="Basic and acidic residues" evidence="2">
    <location>
        <begin position="2059"/>
        <end position="2071"/>
    </location>
</feature>
<feature type="compositionally biased region" description="Acidic residues" evidence="2">
    <location>
        <begin position="2026"/>
        <end position="2036"/>
    </location>
</feature>
<protein>
    <recommendedName>
        <fullName evidence="8">SAP domain-containing protein</fullName>
    </recommendedName>
</protein>
<dbReference type="Pfam" id="PF07727">
    <property type="entry name" value="RVT_2"/>
    <property type="match status" value="1"/>
</dbReference>
<feature type="compositionally biased region" description="Basic and acidic residues" evidence="2">
    <location>
        <begin position="2733"/>
        <end position="2744"/>
    </location>
</feature>
<feature type="coiled-coil region" evidence="1">
    <location>
        <begin position="299"/>
        <end position="326"/>
    </location>
</feature>
<evidence type="ECO:0000313" key="6">
    <source>
        <dbReference type="EMBL" id="CAK9074227.1"/>
    </source>
</evidence>
<feature type="transmembrane region" description="Helical" evidence="3">
    <location>
        <begin position="12"/>
        <end position="30"/>
    </location>
</feature>
<feature type="region of interest" description="Disordered" evidence="2">
    <location>
        <begin position="2701"/>
        <end position="2744"/>
    </location>
</feature>
<feature type="compositionally biased region" description="Basic residues" evidence="2">
    <location>
        <begin position="642"/>
        <end position="652"/>
    </location>
</feature>
<evidence type="ECO:0000313" key="7">
    <source>
        <dbReference type="Proteomes" id="UP001642484"/>
    </source>
</evidence>
<feature type="compositionally biased region" description="Basic and acidic residues" evidence="2">
    <location>
        <begin position="1989"/>
        <end position="2020"/>
    </location>
</feature>
<dbReference type="InterPro" id="IPR001251">
    <property type="entry name" value="CRAL-TRIO_dom"/>
</dbReference>
<keyword evidence="7" id="KW-1185">Reference proteome</keyword>
<keyword evidence="3" id="KW-0812">Transmembrane</keyword>
<organism evidence="6 7">
    <name type="scientific">Durusdinium trenchii</name>
    <dbReference type="NCBI Taxonomy" id="1381693"/>
    <lineage>
        <taxon>Eukaryota</taxon>
        <taxon>Sar</taxon>
        <taxon>Alveolata</taxon>
        <taxon>Dinophyceae</taxon>
        <taxon>Suessiales</taxon>
        <taxon>Symbiodiniaceae</taxon>
        <taxon>Durusdinium</taxon>
    </lineage>
</organism>
<name>A0ABP0PFD4_9DINO</name>
<gene>
    <name evidence="6" type="ORF">CCMP2556_LOCUS36576</name>
</gene>
<dbReference type="InterPro" id="IPR011074">
    <property type="entry name" value="CRAL/TRIO_N_dom"/>
</dbReference>
<feature type="region of interest" description="Disordered" evidence="2">
    <location>
        <begin position="1896"/>
        <end position="2073"/>
    </location>
</feature>
<dbReference type="InterPro" id="IPR036865">
    <property type="entry name" value="CRAL-TRIO_dom_sf"/>
</dbReference>
<dbReference type="Pfam" id="PF02037">
    <property type="entry name" value="SAP"/>
    <property type="match status" value="1"/>
</dbReference>
<accession>A0ABP0PFD4</accession>
<dbReference type="SUPFAM" id="SSF52087">
    <property type="entry name" value="CRAL/TRIO domain"/>
    <property type="match status" value="1"/>
</dbReference>
<sequence length="2876" mass="325577">MDLHAGWLAIDAWPACLLIAVLIWASTHWLKQRSSTPARSDEPKRSISTETLSTATGSDSPRSSSEKVPDPVTCWPFKDIFGGCMGSMDASPQTRDVSSGWNAEHKDLSTHVHYRSELYGTSFGIIDEDINRLIQAVVPNPAKHQEIATKLRELKRLCDGWPSYGWVQSQDNRVLLRFLLARQLNVQKALEMLQNTLQWRQRSGVSNVLPLWDKALHERFDRYFKCLAVTGTDHDGDLAASLRSLAFRLVARSLAMADGGDKPFWKDDEIVCDKDGVPHYTGRYPSLMKEYRRRVLFCFNNLEGDGKDATEEARDLEKKKARFAKKLLDALHGEAWRACQDLLTKADELKKPNGYKLIFECLQTIEKAPIIRKTEAFDQYFENCFRRKGQSVDDYLRRRKQDWEDLCDLSDNTSMSEDLRSYFLLKNINLGRDDRRSILLANQSDYTIAGIEKALRVSYYDVHEKEKKQSWQPKQDKPHRRDGGFRKRGWAHLAEEVDDETAEFEIQEYANYDLDENDMEQEDDEEAYQVEEAYEVEQHSDEGASQDEDVYNAYAAFDKMRKGYKESRAKLKELQKNRGFFRADLRGELTYDERKQAIDKEKQRTRCGTCGHVGHWSGDPQCPRASKSGPKKIQSGASGSNKKGKGKGKSRGKAYLVGDGPLLFSLDDDDGEETHAAYMIGPGEKEEDQMQQDAGLNDFDERRKTSASQAVSPRSSSIWEHVAPNDIPTAYAGATTIAGPRLGSGSQQVAEITSQVDWMVPVASEKMSLLYVNSFQEVMPDTPIMEMKARELQAECEHWNLQTSGTKAQMQDRLNSFFRGDAVLKKGSSSRYVRLVTEAPRPKSVVQPASPKRMPMSASSAPNSPAPSSSVPHGSPASVRVTTAVRLHGGGLEEEPQSQGLILPKSKSPIYVDATVFQSLRAWQWERRPWRSRVRSAKALWFFVRTELMVVFSLVAAVLESKNALALDDLMRWCGRHHSMATGHSPASAFDGSNNVSPPFLASAFMSRDGEHEPNSILEPNAKDFEANTMNSLHDEGGHDYDDGPQDESRLCLLDSACTACMHSRRWRQAYERTLPAGLSCQKTDQTKVFHFANGASTEDRVAVWEIPIFLGGRRGQVYSAELPEGSTPLLLSIPAMTALDMTLQMKQRKVLVQSLNIELPMFVTKTKHLAVEVAYKEGSTIPELSMEAAPSVMSDKRDLMVYYSEEAEFPLLGEMADVEVSMFSRSKDKQQPTLGARGVLDNDARGQLSERRAKELQAKAQKAQAVDSRTWAALKRQYSLAEQWATKSFSTTVLFEPFGGNFGVTRVASHVHGWTNSQPLDLMDGYDIISPGGQRLLWKVLEEHDPYMVLIAFPCTFWSLLCNLSQSVDWGKLRRTLGRATLLLVVRICVFQHRRGRFFLLENPAGSMAWVFEKIIAKLFVLTDAVYTTGDQCRYGKVDLESSRPIKKPTGWLSNNQFVLNQLGRKCTCRWGSHQQVLGSNQFGSRALQAAAYPEGLSRAICSGILMSMKFEYSLAMSYKAGSHSFVSFELAFPARDEVDVDMEEADREEVTREDAQHDKWTVIQPDRLIREHFVPRLRLFMPAALTVPPIPIHRILPGRRTVAKYLNHNSEVVDNEIYDDEWATGGVRSMYRTWVGHTEFRFQPEELQERFQPVAMNQPSQPELVDFSPLTPAPATPAPGTPGILQRRRARTRQLQRCFWTEIESPDVVDLLERTSEHILEQGAGDWTLLDPNSDLFTEWQSHESANADVVLALCSHRAKRMKKPQPHAGPADVPVRRSYLLLAGGEDGKQGLSTDWEDWAQMAPSSQQRPLVGTHRVFYMVLYGKPAGEADDQKGDKFLQQELSENGSGKFCLLLAVSPEHLARAFDQEVRQWAIVDQERELIDAMPAAGGTGFIDLRKTPLPPALTEGAIADAPESQQEDDDMGIPIEGLEQPPQRVEEPSSEEQAAPAPVDNVSSEDLSASSTSMARMKLESDRDQRRMLKSSEFFDKRARERREARERRQSDFEEAERLREQQRQAEATPIEEDVFDEELHDYHQSRPTRQLTPVVEDPAAEANEREAKRLRVSEDSPETANFVDAADKIPFAFMATEQEGFLEETAYAYYMDRQLAYEGLGVSLDTFIFGMRRNDFYERYKSMQEHAMQGTALSAPDTKKKGRKEVKLHELKPELRREFTKEGGSDQREWDAWKSKEACDVLSPDESRKIQQNSPELIISTRWVRTNKNDGLQNKEFLAKSRLVVQGFKDRSLGHFRRDAPTASAIAESIVLAICAYLGLTLFAKDIKNAYFSGRSLEREVYLSQPRGGLPGLQEGQLLRARKAIYGFAEAARMFWLALREYLISDGWQESRLEPALFYLRQGNKLRGILVSHVDDLEGGIQPDMLETAFSKSSQALEFATNHYRDFIFRGREIHQTPEGHVDVSMKNYALSMKPVRIEKHRRQQLDSELTKEELDLLQSSAGELGWITRQLRCDLAFENGVIQRCKTEACIADLVRLKQYVGQARRGANFRLRYWSDVNLSEAVVVHLADSGFANGSPEHNGLLRYRSVGGYFILLANKEILQGQPARCNMICFQSSQTKRVCRSTLAAEASHLAEAVEAGDWVTVVLEEALTGDVDLRNWQSVIERRERVYVTDAKSVYDYLHKDATSTSTDKRMAIEGALLRETVRKPKADVRWIDGMQNIANVLTKHNAEKDTLREFLRTGQMSLTQTEANQKLKEKRRQERQSRSEKKRSFKETNKEADLKQKRTAKAEAIRPGEATAVIDLEGIDMSIADRRLLTLSKVIGRIEADNYPEVLKRVIVVRAPWFFPAIFQMIKPFMDPGTVAKILMPKQSETREVLLRHLPARCIPEELGGSFPMDRLPPGGDVPQDLVDKTFR</sequence>
<feature type="region of interest" description="Disordered" evidence="2">
    <location>
        <begin position="596"/>
        <end position="653"/>
    </location>
</feature>
<feature type="compositionally biased region" description="Basic and acidic residues" evidence="2">
    <location>
        <begin position="1973"/>
        <end position="1983"/>
    </location>
</feature>
<dbReference type="PROSITE" id="PS50800">
    <property type="entry name" value="SAP"/>
    <property type="match status" value="1"/>
</dbReference>
<dbReference type="EMBL" id="CAXAMN010022984">
    <property type="protein sequence ID" value="CAK9074227.1"/>
    <property type="molecule type" value="Genomic_DNA"/>
</dbReference>
<evidence type="ECO:0000259" key="5">
    <source>
        <dbReference type="PROSITE" id="PS50800"/>
    </source>
</evidence>
<feature type="compositionally biased region" description="Polar residues" evidence="2">
    <location>
        <begin position="1957"/>
        <end position="1970"/>
    </location>
</feature>
<feature type="compositionally biased region" description="Polar residues" evidence="2">
    <location>
        <begin position="48"/>
        <end position="63"/>
    </location>
</feature>
<feature type="compositionally biased region" description="Basic and acidic residues" evidence="2">
    <location>
        <begin position="2713"/>
        <end position="2727"/>
    </location>
</feature>
<keyword evidence="3" id="KW-0472">Membrane</keyword>
<evidence type="ECO:0000256" key="1">
    <source>
        <dbReference type="SAM" id="Coils"/>
    </source>
</evidence>
<feature type="compositionally biased region" description="Polar residues" evidence="2">
    <location>
        <begin position="2702"/>
        <end position="2712"/>
    </location>
</feature>
<dbReference type="SMART" id="SM01100">
    <property type="entry name" value="CRAL_TRIO_N"/>
    <property type="match status" value="1"/>
</dbReference>
<dbReference type="PANTHER" id="PTHR23324">
    <property type="entry name" value="SEC14 RELATED PROTEIN"/>
    <property type="match status" value="1"/>
</dbReference>
<proteinExistence type="predicted"/>
<evidence type="ECO:0000256" key="3">
    <source>
        <dbReference type="SAM" id="Phobius"/>
    </source>
</evidence>
<dbReference type="PANTHER" id="PTHR23324:SF83">
    <property type="entry name" value="SEC14-LIKE PROTEIN 2"/>
    <property type="match status" value="1"/>
</dbReference>
<keyword evidence="3" id="KW-1133">Transmembrane helix</keyword>